<reference evidence="1" key="1">
    <citation type="submission" date="2022-06" db="EMBL/GenBank/DDBJ databases">
        <title>Complete genome sequences of two strains of the flax pathogen Septoria linicola.</title>
        <authorList>
            <person name="Lapalu N."/>
            <person name="Simon A."/>
            <person name="Demenou B."/>
            <person name="Paumier D."/>
            <person name="Guillot M.-P."/>
            <person name="Gout L."/>
            <person name="Valade R."/>
        </authorList>
    </citation>
    <scope>NUCLEOTIDE SEQUENCE</scope>
    <source>
        <strain evidence="1">SE15195</strain>
    </source>
</reference>
<dbReference type="Proteomes" id="UP001056384">
    <property type="component" value="Chromosome 11"/>
</dbReference>
<name>A0A9Q9B6I2_9PEZI</name>
<keyword evidence="2" id="KW-1185">Reference proteome</keyword>
<dbReference type="OrthoDB" id="3546279at2759"/>
<gene>
    <name evidence="1" type="ORF">Slin15195_G116820</name>
</gene>
<organism evidence="1 2">
    <name type="scientific">Septoria linicola</name>
    <dbReference type="NCBI Taxonomy" id="215465"/>
    <lineage>
        <taxon>Eukaryota</taxon>
        <taxon>Fungi</taxon>
        <taxon>Dikarya</taxon>
        <taxon>Ascomycota</taxon>
        <taxon>Pezizomycotina</taxon>
        <taxon>Dothideomycetes</taxon>
        <taxon>Dothideomycetidae</taxon>
        <taxon>Mycosphaerellales</taxon>
        <taxon>Mycosphaerellaceae</taxon>
        <taxon>Septoria</taxon>
    </lineage>
</organism>
<proteinExistence type="predicted"/>
<dbReference type="InterPro" id="IPR053157">
    <property type="entry name" value="Sterol_Uptake_Regulator"/>
</dbReference>
<accession>A0A9Q9B6I2</accession>
<evidence type="ECO:0000313" key="2">
    <source>
        <dbReference type="Proteomes" id="UP001056384"/>
    </source>
</evidence>
<protein>
    <submittedName>
        <fullName evidence="1">Uncharacterized protein</fullName>
    </submittedName>
</protein>
<dbReference type="EMBL" id="CP099428">
    <property type="protein sequence ID" value="USW58363.1"/>
    <property type="molecule type" value="Genomic_DNA"/>
</dbReference>
<evidence type="ECO:0000313" key="1">
    <source>
        <dbReference type="EMBL" id="USW58363.1"/>
    </source>
</evidence>
<dbReference type="AlphaFoldDB" id="A0A9Q9B6I2"/>
<dbReference type="GO" id="GO:0001228">
    <property type="term" value="F:DNA-binding transcription activator activity, RNA polymerase II-specific"/>
    <property type="evidence" value="ECO:0007669"/>
    <property type="project" value="TreeGrafter"/>
</dbReference>
<dbReference type="PANTHER" id="PTHR47784:SF5">
    <property type="entry name" value="STEROL UPTAKE CONTROL PROTEIN 2"/>
    <property type="match status" value="1"/>
</dbReference>
<sequence>MALTSGFGSSADDERYLISQGAFAPILVRGWQDVVSGYSLMPEGMDVGLSHLEYMLGLETMLPHERAACALAIEDLAFIHRELLVLQQQPQQRQDQHARGLGCSVASLVCWPRRDSSVFASIVQRRVPQALVIVSYYCVLLHMLDVKWWARAWGVRVLQDVLLNLEEAWKTWVQWPIQAIMYRETEATSNVASQTPAMELGLGAMLL</sequence>
<dbReference type="PANTHER" id="PTHR47784">
    <property type="entry name" value="STEROL UPTAKE CONTROL PROTEIN 2"/>
    <property type="match status" value="1"/>
</dbReference>